<dbReference type="EMBL" id="BAAARK010000036">
    <property type="protein sequence ID" value="GAA2685507.1"/>
    <property type="molecule type" value="Genomic_DNA"/>
</dbReference>
<feature type="compositionally biased region" description="Basic residues" evidence="1">
    <location>
        <begin position="1"/>
        <end position="10"/>
    </location>
</feature>
<gene>
    <name evidence="2" type="ORF">GCM10009864_68700</name>
</gene>
<dbReference type="Pfam" id="PF06224">
    <property type="entry name" value="AlkZ-like"/>
    <property type="match status" value="1"/>
</dbReference>
<evidence type="ECO:0000256" key="1">
    <source>
        <dbReference type="SAM" id="MobiDB-lite"/>
    </source>
</evidence>
<feature type="region of interest" description="Disordered" evidence="1">
    <location>
        <begin position="1"/>
        <end position="24"/>
    </location>
</feature>
<protein>
    <recommendedName>
        <fullName evidence="4">Winged helix DNA-binding domain-containing protein</fullName>
    </recommendedName>
</protein>
<organism evidence="2 3">
    <name type="scientific">Streptomyces lunalinharesii</name>
    <dbReference type="NCBI Taxonomy" id="333384"/>
    <lineage>
        <taxon>Bacteria</taxon>
        <taxon>Bacillati</taxon>
        <taxon>Actinomycetota</taxon>
        <taxon>Actinomycetes</taxon>
        <taxon>Kitasatosporales</taxon>
        <taxon>Streptomycetaceae</taxon>
        <taxon>Streptomyces</taxon>
    </lineage>
</organism>
<evidence type="ECO:0000313" key="2">
    <source>
        <dbReference type="EMBL" id="GAA2685507.1"/>
    </source>
</evidence>
<evidence type="ECO:0008006" key="4">
    <source>
        <dbReference type="Google" id="ProtNLM"/>
    </source>
</evidence>
<comment type="caution">
    <text evidence="2">The sequence shown here is derived from an EMBL/GenBank/DDBJ whole genome shotgun (WGS) entry which is preliminary data.</text>
</comment>
<sequence length="103" mass="11568">MERHVRRPERRRPAGPTKAAVPAHTEALFDRNGNIGPTLWWRGRIIGAWAQHPKGHLDHRLLTDPGAPARAAVRAEIVRLDAFLDGTRVTPCYRTPLELRLAA</sequence>
<evidence type="ECO:0000313" key="3">
    <source>
        <dbReference type="Proteomes" id="UP001500994"/>
    </source>
</evidence>
<reference evidence="3" key="1">
    <citation type="journal article" date="2019" name="Int. J. Syst. Evol. Microbiol.">
        <title>The Global Catalogue of Microorganisms (GCM) 10K type strain sequencing project: providing services to taxonomists for standard genome sequencing and annotation.</title>
        <authorList>
            <consortium name="The Broad Institute Genomics Platform"/>
            <consortium name="The Broad Institute Genome Sequencing Center for Infectious Disease"/>
            <person name="Wu L."/>
            <person name="Ma J."/>
        </authorList>
    </citation>
    <scope>NUCLEOTIDE SEQUENCE [LARGE SCALE GENOMIC DNA]</scope>
    <source>
        <strain evidence="3">JCM 16374</strain>
    </source>
</reference>
<keyword evidence="3" id="KW-1185">Reference proteome</keyword>
<name>A0ABP6F772_9ACTN</name>
<dbReference type="RefSeq" id="WP_344583161.1">
    <property type="nucleotide sequence ID" value="NZ_BAAARK010000036.1"/>
</dbReference>
<dbReference type="Proteomes" id="UP001500994">
    <property type="component" value="Unassembled WGS sequence"/>
</dbReference>
<accession>A0ABP6F772</accession>
<dbReference type="InterPro" id="IPR009351">
    <property type="entry name" value="AlkZ-like"/>
</dbReference>
<proteinExistence type="predicted"/>